<dbReference type="PANTHER" id="PTHR10361:SF24">
    <property type="entry name" value="P3 PROTEIN"/>
    <property type="match status" value="1"/>
</dbReference>
<feature type="transmembrane region" description="Helical" evidence="6">
    <location>
        <begin position="99"/>
        <end position="121"/>
    </location>
</feature>
<evidence type="ECO:0000313" key="8">
    <source>
        <dbReference type="Proteomes" id="UP001139157"/>
    </source>
</evidence>
<feature type="compositionally biased region" description="Polar residues" evidence="5">
    <location>
        <begin position="288"/>
        <end position="302"/>
    </location>
</feature>
<evidence type="ECO:0000313" key="7">
    <source>
        <dbReference type="EMBL" id="MCM6775929.1"/>
    </source>
</evidence>
<feature type="transmembrane region" description="Helical" evidence="6">
    <location>
        <begin position="67"/>
        <end position="87"/>
    </location>
</feature>
<feature type="transmembrane region" description="Helical" evidence="6">
    <location>
        <begin position="232"/>
        <end position="254"/>
    </location>
</feature>
<dbReference type="RefSeq" id="WP_251914164.1">
    <property type="nucleotide sequence ID" value="NZ_JAMRXG010000008.1"/>
</dbReference>
<reference evidence="7" key="1">
    <citation type="submission" date="2022-06" db="EMBL/GenBank/DDBJ databases">
        <title>Novel species in genus nocardia.</title>
        <authorList>
            <person name="Li F."/>
        </authorList>
    </citation>
    <scope>NUCLEOTIDE SEQUENCE</scope>
    <source>
        <strain evidence="7">CDC141</strain>
    </source>
</reference>
<evidence type="ECO:0000256" key="6">
    <source>
        <dbReference type="SAM" id="Phobius"/>
    </source>
</evidence>
<feature type="transmembrane region" description="Helical" evidence="6">
    <location>
        <begin position="39"/>
        <end position="61"/>
    </location>
</feature>
<dbReference type="EMBL" id="JAMRXG010000008">
    <property type="protein sequence ID" value="MCM6775929.1"/>
    <property type="molecule type" value="Genomic_DNA"/>
</dbReference>
<evidence type="ECO:0000256" key="2">
    <source>
        <dbReference type="ARBA" id="ARBA00022692"/>
    </source>
</evidence>
<feature type="transmembrane region" description="Helical" evidence="6">
    <location>
        <begin position="196"/>
        <end position="220"/>
    </location>
</feature>
<feature type="transmembrane region" description="Helical" evidence="6">
    <location>
        <begin position="172"/>
        <end position="190"/>
    </location>
</feature>
<evidence type="ECO:0000256" key="1">
    <source>
        <dbReference type="ARBA" id="ARBA00004141"/>
    </source>
</evidence>
<keyword evidence="8" id="KW-1185">Reference proteome</keyword>
<comment type="subcellular location">
    <subcellularLocation>
        <location evidence="1">Membrane</location>
        <topology evidence="1">Multi-pass membrane protein</topology>
    </subcellularLocation>
</comment>
<evidence type="ECO:0000256" key="4">
    <source>
        <dbReference type="ARBA" id="ARBA00023136"/>
    </source>
</evidence>
<dbReference type="PANTHER" id="PTHR10361">
    <property type="entry name" value="SODIUM-BILE ACID COTRANSPORTER"/>
    <property type="match status" value="1"/>
</dbReference>
<keyword evidence="3 6" id="KW-1133">Transmembrane helix</keyword>
<proteinExistence type="predicted"/>
<dbReference type="Gene3D" id="1.20.1530.20">
    <property type="match status" value="1"/>
</dbReference>
<dbReference type="Proteomes" id="UP001139157">
    <property type="component" value="Unassembled WGS sequence"/>
</dbReference>
<keyword evidence="2 6" id="KW-0812">Transmembrane</keyword>
<protein>
    <submittedName>
        <fullName evidence="7">Bile acid:sodium symporter family protein</fullName>
    </submittedName>
</protein>
<feature type="transmembrane region" description="Helical" evidence="6">
    <location>
        <begin position="6"/>
        <end position="27"/>
    </location>
</feature>
<dbReference type="GO" id="GO:0016020">
    <property type="term" value="C:membrane"/>
    <property type="evidence" value="ECO:0007669"/>
    <property type="project" value="UniProtKB-SubCell"/>
</dbReference>
<feature type="transmembrane region" description="Helical" evidence="6">
    <location>
        <begin position="141"/>
        <end position="160"/>
    </location>
</feature>
<gene>
    <name evidence="7" type="ORF">NDR86_20835</name>
</gene>
<name>A0A9X2IYQ9_9NOCA</name>
<dbReference type="Pfam" id="PF01758">
    <property type="entry name" value="SBF"/>
    <property type="match status" value="1"/>
</dbReference>
<dbReference type="InterPro" id="IPR038770">
    <property type="entry name" value="Na+/solute_symporter_sf"/>
</dbReference>
<accession>A0A9X2IYQ9</accession>
<dbReference type="InterPro" id="IPR004710">
    <property type="entry name" value="Bilac:Na_transpt"/>
</dbReference>
<organism evidence="7 8">
    <name type="scientific">Nocardia pulmonis</name>
    <dbReference type="NCBI Taxonomy" id="2951408"/>
    <lineage>
        <taxon>Bacteria</taxon>
        <taxon>Bacillati</taxon>
        <taxon>Actinomycetota</taxon>
        <taxon>Actinomycetes</taxon>
        <taxon>Mycobacteriales</taxon>
        <taxon>Nocardiaceae</taxon>
        <taxon>Nocardia</taxon>
    </lineage>
</organism>
<sequence>MDTPLVSIALPVALALIMFGLGLTLTVADFTRVVRTPKILAIALGCQLLVLPMVAFGLALLFDLPPILAVGMMLLAASPGGVQANLLSHLFRGDVALNISLTAVNSVIAAVTMPVVTNFALDYFEPEKGSGVVGLQFGKMIRVFAIVLIPVVVGMMVRRLRPRFADRMDQPVRIGSAAMILLLIAGAIIAERANLVSYIVDVGLITTLFCLLSLTTGFFVPRALGISEPRAIACSMEIGIHNGALAITIAISVLHSTAMAVPSAVYGLLALPLAALVAWLVTRDSRPASASPNQAPTANSPYPYSRPPLREPGQ</sequence>
<dbReference type="AlphaFoldDB" id="A0A9X2IYQ9"/>
<feature type="region of interest" description="Disordered" evidence="5">
    <location>
        <begin position="286"/>
        <end position="314"/>
    </location>
</feature>
<dbReference type="InterPro" id="IPR002657">
    <property type="entry name" value="BilAc:Na_symport/Acr3"/>
</dbReference>
<comment type="caution">
    <text evidence="7">The sequence shown here is derived from an EMBL/GenBank/DDBJ whole genome shotgun (WGS) entry which is preliminary data.</text>
</comment>
<evidence type="ECO:0000256" key="5">
    <source>
        <dbReference type="SAM" id="MobiDB-lite"/>
    </source>
</evidence>
<keyword evidence="4 6" id="KW-0472">Membrane</keyword>
<evidence type="ECO:0000256" key="3">
    <source>
        <dbReference type="ARBA" id="ARBA00022989"/>
    </source>
</evidence>
<feature type="transmembrane region" description="Helical" evidence="6">
    <location>
        <begin position="260"/>
        <end position="281"/>
    </location>
</feature>